<dbReference type="InterPro" id="IPR025453">
    <property type="entry name" value="DUF4309"/>
</dbReference>
<dbReference type="EMBL" id="BAAADS010000015">
    <property type="protein sequence ID" value="GAA0603996.1"/>
    <property type="molecule type" value="Genomic_DNA"/>
</dbReference>
<evidence type="ECO:0000313" key="6">
    <source>
        <dbReference type="EMBL" id="GAA0603996.1"/>
    </source>
</evidence>
<feature type="compositionally biased region" description="Low complexity" evidence="4">
    <location>
        <begin position="31"/>
        <end position="40"/>
    </location>
</feature>
<sequence length="558" mass="61830">MIKKVGLAVVIPLLIIGVYFLPQQGEHESSSDAPSDSAPENSQQTEKPDGERTQATINNIFSRAANGKIPNHSFTAGKTKIKSVTKKWGNYQETVQTNNGQYVQFPDNNVHFGIQHGTVFDIRLLDSRLSNIHYKKIKELKGEPDETHVYTDKTHDQIILVYDVNDDYRLKWVVPKPTDARPNPAVDHISVVMSPAYQLEKQVNTMTLDEKIGQMIFAGVSGTTVTEQTKKLIKEYKVGGFILYANNMKSPGQTVDFVNNIKQINKQHALPLLLGVDQEGGPVSRLPGELTGIPPNSKIGARNNPEYAREIGTLLGKMVKEYGFNLNFAPVMDVNSNPDNPVIGNRAFSSNPETVSRLGIQTMKGIQSQNVISVIKHFPGHGDTSVDSHLQLPTVNKDKAGLNKLELIPFKNAIQHGADVVMVAHILLPKIDKEYPSSMSKPVITGMLRKDFQYDGVIISDDMTMQAITNNYEIGQAAVKSVKAGTDIIMVAHDYDKVTTAVQGLTKAVHSGEISEERIDRSVKRIIRLKEKYHLSDAKTNPVNVQRLNNSIQNVLKE</sequence>
<dbReference type="Gene3D" id="3.20.20.300">
    <property type="entry name" value="Glycoside hydrolase, family 3, N-terminal domain"/>
    <property type="match status" value="1"/>
</dbReference>
<keyword evidence="3" id="KW-0326">Glycosidase</keyword>
<comment type="caution">
    <text evidence="6">The sequence shown here is derived from an EMBL/GenBank/DDBJ whole genome shotgun (WGS) entry which is preliminary data.</text>
</comment>
<dbReference type="InterPro" id="IPR017853">
    <property type="entry name" value="GH"/>
</dbReference>
<protein>
    <recommendedName>
        <fullName evidence="5">Glycoside hydrolase family 3 N-terminal domain-containing protein</fullName>
    </recommendedName>
</protein>
<keyword evidence="2" id="KW-0378">Hydrolase</keyword>
<dbReference type="InterPro" id="IPR050226">
    <property type="entry name" value="NagZ_Beta-hexosaminidase"/>
</dbReference>
<dbReference type="RefSeq" id="WP_343812883.1">
    <property type="nucleotide sequence ID" value="NZ_BAAADS010000015.1"/>
</dbReference>
<dbReference type="Pfam" id="PF14172">
    <property type="entry name" value="DUF4309"/>
    <property type="match status" value="1"/>
</dbReference>
<feature type="domain" description="Glycoside hydrolase family 3 N-terminal" evidence="5">
    <location>
        <begin position="207"/>
        <end position="529"/>
    </location>
</feature>
<name>A0ABN1G546_9BACI</name>
<accession>A0ABN1G546</accession>
<evidence type="ECO:0000256" key="4">
    <source>
        <dbReference type="SAM" id="MobiDB-lite"/>
    </source>
</evidence>
<evidence type="ECO:0000313" key="7">
    <source>
        <dbReference type="Proteomes" id="UP001500866"/>
    </source>
</evidence>
<dbReference type="PANTHER" id="PTHR30480:SF16">
    <property type="entry name" value="GLYCOSIDE HYDROLASE FAMILY 3 DOMAIN PROTEIN"/>
    <property type="match status" value="1"/>
</dbReference>
<dbReference type="PANTHER" id="PTHR30480">
    <property type="entry name" value="BETA-HEXOSAMINIDASE-RELATED"/>
    <property type="match status" value="1"/>
</dbReference>
<comment type="similarity">
    <text evidence="1">Belongs to the glycosyl hydrolase 3 family.</text>
</comment>
<evidence type="ECO:0000256" key="1">
    <source>
        <dbReference type="ARBA" id="ARBA00005336"/>
    </source>
</evidence>
<dbReference type="InterPro" id="IPR036962">
    <property type="entry name" value="Glyco_hydro_3_N_sf"/>
</dbReference>
<dbReference type="PROSITE" id="PS00775">
    <property type="entry name" value="GLYCOSYL_HYDROL_F3"/>
    <property type="match status" value="1"/>
</dbReference>
<dbReference type="NCBIfam" id="NF003740">
    <property type="entry name" value="PRK05337.1"/>
    <property type="match status" value="1"/>
</dbReference>
<organism evidence="6 7">
    <name type="scientific">Virgibacillus siamensis</name>
    <dbReference type="NCBI Taxonomy" id="480071"/>
    <lineage>
        <taxon>Bacteria</taxon>
        <taxon>Bacillati</taxon>
        <taxon>Bacillota</taxon>
        <taxon>Bacilli</taxon>
        <taxon>Bacillales</taxon>
        <taxon>Bacillaceae</taxon>
        <taxon>Virgibacillus</taxon>
    </lineage>
</organism>
<dbReference type="SUPFAM" id="SSF51445">
    <property type="entry name" value="(Trans)glycosidases"/>
    <property type="match status" value="1"/>
</dbReference>
<dbReference type="Proteomes" id="UP001500866">
    <property type="component" value="Unassembled WGS sequence"/>
</dbReference>
<proteinExistence type="inferred from homology"/>
<keyword evidence="7" id="KW-1185">Reference proteome</keyword>
<gene>
    <name evidence="6" type="ORF">GCM10009001_21380</name>
</gene>
<reference evidence="6 7" key="1">
    <citation type="journal article" date="2019" name="Int. J. Syst. Evol. Microbiol.">
        <title>The Global Catalogue of Microorganisms (GCM) 10K type strain sequencing project: providing services to taxonomists for standard genome sequencing and annotation.</title>
        <authorList>
            <consortium name="The Broad Institute Genomics Platform"/>
            <consortium name="The Broad Institute Genome Sequencing Center for Infectious Disease"/>
            <person name="Wu L."/>
            <person name="Ma J."/>
        </authorList>
    </citation>
    <scope>NUCLEOTIDE SEQUENCE [LARGE SCALE GENOMIC DNA]</scope>
    <source>
        <strain evidence="6 7">JCM 15395</strain>
    </source>
</reference>
<evidence type="ECO:0000256" key="2">
    <source>
        <dbReference type="ARBA" id="ARBA00022801"/>
    </source>
</evidence>
<dbReference type="InterPro" id="IPR019800">
    <property type="entry name" value="Glyco_hydro_3_AS"/>
</dbReference>
<evidence type="ECO:0000259" key="5">
    <source>
        <dbReference type="Pfam" id="PF00933"/>
    </source>
</evidence>
<feature type="region of interest" description="Disordered" evidence="4">
    <location>
        <begin position="26"/>
        <end position="53"/>
    </location>
</feature>
<dbReference type="Pfam" id="PF00933">
    <property type="entry name" value="Glyco_hydro_3"/>
    <property type="match status" value="1"/>
</dbReference>
<dbReference type="InterPro" id="IPR001764">
    <property type="entry name" value="Glyco_hydro_3_N"/>
</dbReference>
<evidence type="ECO:0000256" key="3">
    <source>
        <dbReference type="ARBA" id="ARBA00023295"/>
    </source>
</evidence>